<dbReference type="InterPro" id="IPR012337">
    <property type="entry name" value="RNaseH-like_sf"/>
</dbReference>
<dbReference type="Gene3D" id="3.10.10.10">
    <property type="entry name" value="HIV Type 1 Reverse Transcriptase, subunit A, domain 1"/>
    <property type="match status" value="1"/>
</dbReference>
<dbReference type="InterPro" id="IPR001584">
    <property type="entry name" value="Integrase_cat-core"/>
</dbReference>
<dbReference type="Gene3D" id="3.30.70.270">
    <property type="match status" value="1"/>
</dbReference>
<feature type="region of interest" description="Disordered" evidence="1">
    <location>
        <begin position="1"/>
        <end position="58"/>
    </location>
</feature>
<comment type="caution">
    <text evidence="3">The sequence shown here is derived from an EMBL/GenBank/DDBJ whole genome shotgun (WGS) entry which is preliminary data.</text>
</comment>
<dbReference type="EMBL" id="JBBPFD010000001">
    <property type="protein sequence ID" value="KAK7945831.1"/>
    <property type="molecule type" value="Genomic_DNA"/>
</dbReference>
<evidence type="ECO:0000259" key="2">
    <source>
        <dbReference type="PROSITE" id="PS50994"/>
    </source>
</evidence>
<dbReference type="CDD" id="cd01644">
    <property type="entry name" value="RT_pepA17"/>
    <property type="match status" value="1"/>
</dbReference>
<dbReference type="GO" id="GO:0003676">
    <property type="term" value="F:nucleic acid binding"/>
    <property type="evidence" value="ECO:0007669"/>
    <property type="project" value="InterPro"/>
</dbReference>
<evidence type="ECO:0000256" key="1">
    <source>
        <dbReference type="SAM" id="MobiDB-lite"/>
    </source>
</evidence>
<feature type="compositionally biased region" description="Low complexity" evidence="1">
    <location>
        <begin position="42"/>
        <end position="58"/>
    </location>
</feature>
<dbReference type="InterPro" id="IPR036397">
    <property type="entry name" value="RNaseH_sf"/>
</dbReference>
<protein>
    <recommendedName>
        <fullName evidence="2">Integrase catalytic domain-containing protein</fullName>
    </recommendedName>
</protein>
<reference evidence="4" key="1">
    <citation type="submission" date="2024-04" db="EMBL/GenBank/DDBJ databases">
        <title>Salinicola lusitanus LLJ914,a marine bacterium isolated from the Okinawa Trough.</title>
        <authorList>
            <person name="Li J."/>
        </authorList>
    </citation>
    <scope>NUCLEOTIDE SEQUENCE [LARGE SCALE GENOMIC DNA]</scope>
</reference>
<dbReference type="InterPro" id="IPR043502">
    <property type="entry name" value="DNA/RNA_pol_sf"/>
</dbReference>
<accession>A0AAW0Q2K6</accession>
<evidence type="ECO:0000313" key="3">
    <source>
        <dbReference type="EMBL" id="KAK7945831.1"/>
    </source>
</evidence>
<dbReference type="AlphaFoldDB" id="A0AAW0Q2K6"/>
<dbReference type="PANTHER" id="PTHR47331:SF6">
    <property type="entry name" value="DOUBLECORTIN DOMAIN-CONTAINING PROTEIN"/>
    <property type="match status" value="1"/>
</dbReference>
<dbReference type="InterPro" id="IPR008042">
    <property type="entry name" value="Retrotrans_Pao"/>
</dbReference>
<dbReference type="PROSITE" id="PS50994">
    <property type="entry name" value="INTEGRASE"/>
    <property type="match status" value="1"/>
</dbReference>
<dbReference type="Gene3D" id="3.30.420.10">
    <property type="entry name" value="Ribonuclease H-like superfamily/Ribonuclease H"/>
    <property type="match status" value="1"/>
</dbReference>
<evidence type="ECO:0000313" key="4">
    <source>
        <dbReference type="Proteomes" id="UP001460270"/>
    </source>
</evidence>
<feature type="compositionally biased region" description="Basic and acidic residues" evidence="1">
    <location>
        <begin position="174"/>
        <end position="184"/>
    </location>
</feature>
<feature type="compositionally biased region" description="Basic and acidic residues" evidence="1">
    <location>
        <begin position="1"/>
        <end position="40"/>
    </location>
</feature>
<sequence>MSEAREDKVSEAGENKVSEAREKVSEAGEDKVSVRSEKSRTSKGTSRSSASIAALNARAKAEAARKRAQYAKIEIEMQVKKAELKVEETRIEATLQALQQEREAEAAHAEAVVFETAANDIEEVQEWVPQNVDTSERTFNYVKNQLILKQGTSPFDSTEYNVMPNVTFNLPKQDPAESDTRSDTLPHTVKKQESPYQPPKGTHKQKVSPDASPKSEREVCPQQNDISDIARFLAKRELLTGGLRKFSDNAGDYWGWKSSFENVIRDLNLTSSEKFDLLIKWLGAESVKYANRLRAVYINNPTEGLAKVWERLNECYGSPEALERALLDRLEHFPKISNKDPHLLRELQDLLLEIDAVKSEALHPGPAPTASQATVTATEPAVVDGGESSEPLPTAISTCTQVCGSEVESHSCAKICLVFIYPKSSPEKKLKAYALLDDQSNRSLARSTVFDTFGITKNSFPYKLRTCAGLEEATGRRAYNFVVESADCKSRLELQTLIECDMLPDNRNEIPTAEAARHHSHLQEIAAEIQNLTTTLAYCFSSVGMSYKHTRSVPDFMQSLFDNGHAEIAPPLSEEEECWYLPFFGVYHPRKPEQIRVVFDSSAQHNGVSLNDVLLTGPNLNNSLLGVLMRLREETVAVTADIKQMFHCFVVREDHRNFLRFLWHQNNDMNQPIVEYRMTVHVFGNSPSPAVATYGLRKASEDQDKEDNTTQRLVERHFYVDDGLVSFPSSTEAISVMQNAQETLASSNLRLHKIASNDITVMKAFPKDDLANGLKDLDLGSDLPPMQRSLGISWDIATDQFTFQVSTAEKPYTRRGVLSVVNSLYDPLGFAAPVSIKGRALLRELSTDTCQWDEPLPEKLREEWSLWRESLKYLEEVRIPRMYTSISFSGASWRSLSQANMQSDEAQPVIIPGNHHLTTLLIRHYHQKVQHQGRHFTEGAVRSAGFWIVGGKRSISSIIHHCVTCRKLRWNTETQKMSDLPVDRVTVCPPFTYVGVDVFGPWTISSRRTRGGLANSKRWAVIFTCLGTRAIHVEVIETMESSSFINALRRFISIRGPVKQLRSDCGTNFLGACKELGITAKHCNNQEIQDFLTKNECTWVFNPPHSPHMGGSWERMIGIVKRILDSMLTTNPVHMLPTKFS</sequence>
<dbReference type="SUPFAM" id="SSF53098">
    <property type="entry name" value="Ribonuclease H-like"/>
    <property type="match status" value="1"/>
</dbReference>
<dbReference type="InterPro" id="IPR043128">
    <property type="entry name" value="Rev_trsase/Diguanyl_cyclase"/>
</dbReference>
<dbReference type="GO" id="GO:0015074">
    <property type="term" value="P:DNA integration"/>
    <property type="evidence" value="ECO:0007669"/>
    <property type="project" value="InterPro"/>
</dbReference>
<gene>
    <name evidence="3" type="ORF">WMY93_001559</name>
</gene>
<dbReference type="Proteomes" id="UP001460270">
    <property type="component" value="Unassembled WGS sequence"/>
</dbReference>
<feature type="domain" description="Integrase catalytic" evidence="2">
    <location>
        <begin position="985"/>
        <end position="1141"/>
    </location>
</feature>
<feature type="region of interest" description="Disordered" evidence="1">
    <location>
        <begin position="166"/>
        <end position="221"/>
    </location>
</feature>
<organism evidence="3 4">
    <name type="scientific">Mugilogobius chulae</name>
    <name type="common">yellowstripe goby</name>
    <dbReference type="NCBI Taxonomy" id="88201"/>
    <lineage>
        <taxon>Eukaryota</taxon>
        <taxon>Metazoa</taxon>
        <taxon>Chordata</taxon>
        <taxon>Craniata</taxon>
        <taxon>Vertebrata</taxon>
        <taxon>Euteleostomi</taxon>
        <taxon>Actinopterygii</taxon>
        <taxon>Neopterygii</taxon>
        <taxon>Teleostei</taxon>
        <taxon>Neoteleostei</taxon>
        <taxon>Acanthomorphata</taxon>
        <taxon>Gobiaria</taxon>
        <taxon>Gobiiformes</taxon>
        <taxon>Gobioidei</taxon>
        <taxon>Gobiidae</taxon>
        <taxon>Gobionellinae</taxon>
        <taxon>Mugilogobius</taxon>
    </lineage>
</organism>
<dbReference type="Pfam" id="PF05380">
    <property type="entry name" value="Peptidase_A17"/>
    <property type="match status" value="1"/>
</dbReference>
<keyword evidence="4" id="KW-1185">Reference proteome</keyword>
<dbReference type="SUPFAM" id="SSF56672">
    <property type="entry name" value="DNA/RNA polymerases"/>
    <property type="match status" value="1"/>
</dbReference>
<name>A0AAW0Q2K6_9GOBI</name>
<proteinExistence type="predicted"/>
<dbReference type="PANTHER" id="PTHR47331">
    <property type="entry name" value="PHD-TYPE DOMAIN-CONTAINING PROTEIN"/>
    <property type="match status" value="1"/>
</dbReference>